<dbReference type="Proteomes" id="UP000053660">
    <property type="component" value="Unassembled WGS sequence"/>
</dbReference>
<evidence type="ECO:0000313" key="1">
    <source>
        <dbReference type="EMBL" id="KHJ96515.1"/>
    </source>
</evidence>
<gene>
    <name evidence="1" type="ORF">OESDEN_03521</name>
</gene>
<sequence length="111" mass="12595">MSLAVRRRTPCYGRKGFRGPNFNLLYQPIFKMCDIVGLKPSYGSLETNRYGFAFSQDDGLAVTQMDLLQGASEETATIRTAGIEESSERQAVVVICFIRYCTKFYRILAQF</sequence>
<dbReference type="AlphaFoldDB" id="A0A0B1TM78"/>
<accession>A0A0B1TM78</accession>
<evidence type="ECO:0000313" key="2">
    <source>
        <dbReference type="Proteomes" id="UP000053660"/>
    </source>
</evidence>
<protein>
    <submittedName>
        <fullName evidence="1">Uncharacterized protein</fullName>
    </submittedName>
</protein>
<keyword evidence="2" id="KW-1185">Reference proteome</keyword>
<dbReference type="EMBL" id="KN549649">
    <property type="protein sequence ID" value="KHJ96515.1"/>
    <property type="molecule type" value="Genomic_DNA"/>
</dbReference>
<reference evidence="1 2" key="1">
    <citation type="submission" date="2014-03" db="EMBL/GenBank/DDBJ databases">
        <title>Draft genome of the hookworm Oesophagostomum dentatum.</title>
        <authorList>
            <person name="Mitreva M."/>
        </authorList>
    </citation>
    <scope>NUCLEOTIDE SEQUENCE [LARGE SCALE GENOMIC DNA]</scope>
    <source>
        <strain evidence="1 2">OD-Hann</strain>
    </source>
</reference>
<name>A0A0B1TM78_OESDE</name>
<proteinExistence type="predicted"/>
<organism evidence="1 2">
    <name type="scientific">Oesophagostomum dentatum</name>
    <name type="common">Nodular worm</name>
    <dbReference type="NCBI Taxonomy" id="61180"/>
    <lineage>
        <taxon>Eukaryota</taxon>
        <taxon>Metazoa</taxon>
        <taxon>Ecdysozoa</taxon>
        <taxon>Nematoda</taxon>
        <taxon>Chromadorea</taxon>
        <taxon>Rhabditida</taxon>
        <taxon>Rhabditina</taxon>
        <taxon>Rhabditomorpha</taxon>
        <taxon>Strongyloidea</taxon>
        <taxon>Strongylidae</taxon>
        <taxon>Oesophagostomum</taxon>
    </lineage>
</organism>